<reference evidence="4" key="1">
    <citation type="submission" date="2016-04" db="UniProtKB">
        <authorList>
            <consortium name="WormBaseParasite"/>
        </authorList>
    </citation>
    <scope>IDENTIFICATION</scope>
</reference>
<feature type="compositionally biased region" description="Polar residues" evidence="1">
    <location>
        <begin position="264"/>
        <end position="275"/>
    </location>
</feature>
<keyword evidence="3" id="KW-1185">Reference proteome</keyword>
<dbReference type="Proteomes" id="UP000267096">
    <property type="component" value="Unassembled WGS sequence"/>
</dbReference>
<dbReference type="AlphaFoldDB" id="A0A158PN30"/>
<protein>
    <submittedName>
        <fullName evidence="4">SET domain-containing protein</fullName>
    </submittedName>
</protein>
<evidence type="ECO:0000313" key="2">
    <source>
        <dbReference type="EMBL" id="VDK42985.1"/>
    </source>
</evidence>
<feature type="compositionally biased region" description="Polar residues" evidence="1">
    <location>
        <begin position="44"/>
        <end position="54"/>
    </location>
</feature>
<evidence type="ECO:0000256" key="1">
    <source>
        <dbReference type="SAM" id="MobiDB-lite"/>
    </source>
</evidence>
<feature type="region of interest" description="Disordered" evidence="1">
    <location>
        <begin position="15"/>
        <end position="54"/>
    </location>
</feature>
<name>A0A158PN30_ANISI</name>
<proteinExistence type="predicted"/>
<dbReference type="OrthoDB" id="5919013at2759"/>
<feature type="compositionally biased region" description="Basic residues" evidence="1">
    <location>
        <begin position="221"/>
        <end position="230"/>
    </location>
</feature>
<dbReference type="WBParaSite" id="ASIM_0001087901-mRNA-1">
    <property type="protein sequence ID" value="ASIM_0001087901-mRNA-1"/>
    <property type="gene ID" value="ASIM_0001087901"/>
</dbReference>
<reference evidence="2 3" key="2">
    <citation type="submission" date="2018-11" db="EMBL/GenBank/DDBJ databases">
        <authorList>
            <consortium name="Pathogen Informatics"/>
        </authorList>
    </citation>
    <scope>NUCLEOTIDE SEQUENCE [LARGE SCALE GENOMIC DNA]</scope>
</reference>
<feature type="compositionally biased region" description="Low complexity" evidence="1">
    <location>
        <begin position="31"/>
        <end position="43"/>
    </location>
</feature>
<evidence type="ECO:0000313" key="4">
    <source>
        <dbReference type="WBParaSite" id="ASIM_0001087901-mRNA-1"/>
    </source>
</evidence>
<sequence length="582" mass="65206">MESVSLQRVCFDIEDRPPPSYWNNTKETVHSSSRTRTNSSQSSGAGTPISTSYPKISKIDPQEWLKAPEFIPRSKQLLNESFRTDMTTPTTNYMQNQGPLMPTLAMNGFTNIPEAPLPAPPRAAPPLPPFSSLPTIIDMPQPVYPSHGTIGFPLTAQATRYPPLPRSLGIVRFPIPRITTTTPTPFLLRPPLGLVPPGYSANITQINAGMGPPIPALVLKKKRRKRHRRLKELSTNQTEKDASNVAHPVDPNGYVSEGDDNSTKDSTQFRLQLASSEPDLTKNSNSKRASEESGNIEGSLLHGSCPDLSDSQLQLWDSLLYDAVVNEQQRLDNETSSILPRDRSKSRSECPMPMEYEIASRAVLSAIDSALHADGICSKEVRRLDKQLQGRDNVDNRFVDSPASTTKSLKAEIEELSFRPTISHYGYPQSNPVRAHMATFNPDYNTTESSIVDRGEEQGYVEDCFEGMHIRVNRFDEGDGGQTDRSCHEYRLFFSDTLYYTSSADITAAENFFPSMMNSEANNRNNSMCKNLLYENFFQELALSDSELPRPSRFQQIQWALQRGKEQYTRLVPPQRVCCSLM</sequence>
<feature type="region of interest" description="Disordered" evidence="1">
    <location>
        <begin position="221"/>
        <end position="298"/>
    </location>
</feature>
<evidence type="ECO:0000313" key="3">
    <source>
        <dbReference type="Proteomes" id="UP000267096"/>
    </source>
</evidence>
<accession>A0A158PN30</accession>
<organism evidence="4">
    <name type="scientific">Anisakis simplex</name>
    <name type="common">Herring worm</name>
    <dbReference type="NCBI Taxonomy" id="6269"/>
    <lineage>
        <taxon>Eukaryota</taxon>
        <taxon>Metazoa</taxon>
        <taxon>Ecdysozoa</taxon>
        <taxon>Nematoda</taxon>
        <taxon>Chromadorea</taxon>
        <taxon>Rhabditida</taxon>
        <taxon>Spirurina</taxon>
        <taxon>Ascaridomorpha</taxon>
        <taxon>Ascaridoidea</taxon>
        <taxon>Anisakidae</taxon>
        <taxon>Anisakis</taxon>
        <taxon>Anisakis simplex complex</taxon>
    </lineage>
</organism>
<gene>
    <name evidence="2" type="ORF">ASIM_LOCUS10437</name>
</gene>
<dbReference type="EMBL" id="UYRR01030999">
    <property type="protein sequence ID" value="VDK42985.1"/>
    <property type="molecule type" value="Genomic_DNA"/>
</dbReference>